<protein>
    <submittedName>
        <fullName evidence="2">FCRL2 protein</fullName>
    </submittedName>
</protein>
<reference evidence="2 3" key="1">
    <citation type="submission" date="2019-09" db="EMBL/GenBank/DDBJ databases">
        <title>Bird 10,000 Genomes (B10K) Project - Family phase.</title>
        <authorList>
            <person name="Zhang G."/>
        </authorList>
    </citation>
    <scope>NUCLEOTIDE SEQUENCE [LARGE SCALE GENOMIC DNA]</scope>
    <source>
        <strain evidence="2">B10K-DU-001-75</strain>
        <tissue evidence="2">Muscle</tissue>
    </source>
</reference>
<dbReference type="AlphaFoldDB" id="A0A7K5BQ50"/>
<evidence type="ECO:0000256" key="1">
    <source>
        <dbReference type="SAM" id="MobiDB-lite"/>
    </source>
</evidence>
<dbReference type="SUPFAM" id="SSF48726">
    <property type="entry name" value="Immunoglobulin"/>
    <property type="match status" value="2"/>
</dbReference>
<feature type="region of interest" description="Disordered" evidence="1">
    <location>
        <begin position="87"/>
        <end position="112"/>
    </location>
</feature>
<dbReference type="EMBL" id="VXBE01001739">
    <property type="protein sequence ID" value="NWR97777.1"/>
    <property type="molecule type" value="Genomic_DNA"/>
</dbReference>
<organism evidence="2 3">
    <name type="scientific">Motacilla alba</name>
    <name type="common">White wagtail</name>
    <name type="synonym">Pied wagtail</name>
    <dbReference type="NCBI Taxonomy" id="45807"/>
    <lineage>
        <taxon>Eukaryota</taxon>
        <taxon>Metazoa</taxon>
        <taxon>Chordata</taxon>
        <taxon>Craniata</taxon>
        <taxon>Vertebrata</taxon>
        <taxon>Euteleostomi</taxon>
        <taxon>Archelosauria</taxon>
        <taxon>Archosauria</taxon>
        <taxon>Dinosauria</taxon>
        <taxon>Saurischia</taxon>
        <taxon>Theropoda</taxon>
        <taxon>Coelurosauria</taxon>
        <taxon>Aves</taxon>
        <taxon>Neognathae</taxon>
        <taxon>Neoaves</taxon>
        <taxon>Telluraves</taxon>
        <taxon>Australaves</taxon>
        <taxon>Passeriformes</taxon>
        <taxon>Passeroidea</taxon>
        <taxon>Motacillidae</taxon>
        <taxon>Motacilla</taxon>
    </lineage>
</organism>
<feature type="non-terminal residue" evidence="2">
    <location>
        <position position="112"/>
    </location>
</feature>
<dbReference type="InterPro" id="IPR036179">
    <property type="entry name" value="Ig-like_dom_sf"/>
</dbReference>
<evidence type="ECO:0000313" key="2">
    <source>
        <dbReference type="EMBL" id="NWR97777.1"/>
    </source>
</evidence>
<sequence>LQLHHSGCYRCGGWVKSGPSPWWEKSAAVTVTVTKIGMLKLKASGGQVALGDHLMLRCAVATGTDPLSFSWPMGCLGKPLGTVPHLELPHTGNTDSSQYQCGDSNRDSVVES</sequence>
<feature type="compositionally biased region" description="Polar residues" evidence="1">
    <location>
        <begin position="91"/>
        <end position="103"/>
    </location>
</feature>
<proteinExistence type="predicted"/>
<evidence type="ECO:0000313" key="3">
    <source>
        <dbReference type="Proteomes" id="UP000532252"/>
    </source>
</evidence>
<name>A0A7K5BQ50_MOTAL</name>
<feature type="non-terminal residue" evidence="2">
    <location>
        <position position="1"/>
    </location>
</feature>
<keyword evidence="3" id="KW-1185">Reference proteome</keyword>
<gene>
    <name evidence="2" type="primary">Fcrl2_0</name>
    <name evidence="2" type="ORF">MOTALB_R15647</name>
</gene>
<comment type="caution">
    <text evidence="2">The sequence shown here is derived from an EMBL/GenBank/DDBJ whole genome shotgun (WGS) entry which is preliminary data.</text>
</comment>
<accession>A0A7K5BQ50</accession>
<dbReference type="Proteomes" id="UP000532252">
    <property type="component" value="Unassembled WGS sequence"/>
</dbReference>